<sequence length="309" mass="33444">MSDYIIVVHGGAENKGRDEISPEKEAAYRAGIEKAMEAGWEILNANGSALDAVEAAVKCLEDVYLFNAGKGGAFDEEKGITFDAAIMDGNTLKAGAVAAVENIKNPIKLARKIHDESEHTFLAGDGAREFGEKHQLELRPEEYFKTHQQEEEYEKAMKEKAKEAPDKSIMMKDTVGAVALDKHGNLAAATSTGGLAGQHKGRVGDSPVIGAGVYANNDTCAVSCTGDGEGILKANVAFNIHALKKYKNLGLRDAATLACQDYKEKIDGDRNLIAVDRDGSIVFWFETKLMFRGSRKNEDPAYVAVWKGE</sequence>
<dbReference type="PANTHER" id="PTHR10188">
    <property type="entry name" value="L-ASPARAGINASE"/>
    <property type="match status" value="1"/>
</dbReference>
<gene>
    <name evidence="1" type="ORF">I5M27_17445</name>
</gene>
<dbReference type="Pfam" id="PF01112">
    <property type="entry name" value="Asparaginase_2"/>
    <property type="match status" value="1"/>
</dbReference>
<dbReference type="EMBL" id="JAEHFX010000011">
    <property type="protein sequence ID" value="MBK0404781.1"/>
    <property type="molecule type" value="Genomic_DNA"/>
</dbReference>
<dbReference type="Gene3D" id="3.60.20.30">
    <property type="entry name" value="(Glycosyl)asparaginase"/>
    <property type="match status" value="1"/>
</dbReference>
<proteinExistence type="predicted"/>
<accession>A0ABS1C6C2</accession>
<dbReference type="InterPro" id="IPR000246">
    <property type="entry name" value="Peptidase_T2"/>
</dbReference>
<evidence type="ECO:0000313" key="1">
    <source>
        <dbReference type="EMBL" id="MBK0404781.1"/>
    </source>
</evidence>
<dbReference type="CDD" id="cd04701">
    <property type="entry name" value="Asparaginase_2"/>
    <property type="match status" value="1"/>
</dbReference>
<protein>
    <submittedName>
        <fullName evidence="1">Isoaspartyl peptidase/L-asparaginase</fullName>
    </submittedName>
</protein>
<dbReference type="InterPro" id="IPR029055">
    <property type="entry name" value="Ntn_hydrolases_N"/>
</dbReference>
<dbReference type="Proteomes" id="UP000644147">
    <property type="component" value="Unassembled WGS sequence"/>
</dbReference>
<dbReference type="PANTHER" id="PTHR10188:SF6">
    <property type="entry name" value="N(4)-(BETA-N-ACETYLGLUCOSAMINYL)-L-ASPARAGINASE"/>
    <property type="match status" value="1"/>
</dbReference>
<organism evidence="1 2">
    <name type="scientific">Adhaeribacter terrigena</name>
    <dbReference type="NCBI Taxonomy" id="2793070"/>
    <lineage>
        <taxon>Bacteria</taxon>
        <taxon>Pseudomonadati</taxon>
        <taxon>Bacteroidota</taxon>
        <taxon>Cytophagia</taxon>
        <taxon>Cytophagales</taxon>
        <taxon>Hymenobacteraceae</taxon>
        <taxon>Adhaeribacter</taxon>
    </lineage>
</organism>
<dbReference type="RefSeq" id="WP_200507669.1">
    <property type="nucleotide sequence ID" value="NZ_JAEHFX010000011.1"/>
</dbReference>
<keyword evidence="2" id="KW-1185">Reference proteome</keyword>
<dbReference type="SUPFAM" id="SSF56235">
    <property type="entry name" value="N-terminal nucleophile aminohydrolases (Ntn hydrolases)"/>
    <property type="match status" value="1"/>
</dbReference>
<reference evidence="1 2" key="1">
    <citation type="submission" date="2020-12" db="EMBL/GenBank/DDBJ databases">
        <title>Bacterial novel species Adhaeribacter sp. BT258 isolated from soil.</title>
        <authorList>
            <person name="Jung H.-Y."/>
        </authorList>
    </citation>
    <scope>NUCLEOTIDE SEQUENCE [LARGE SCALE GENOMIC DNA]</scope>
    <source>
        <strain evidence="1 2">BT258</strain>
    </source>
</reference>
<comment type="caution">
    <text evidence="1">The sequence shown here is derived from an EMBL/GenBank/DDBJ whole genome shotgun (WGS) entry which is preliminary data.</text>
</comment>
<evidence type="ECO:0000313" key="2">
    <source>
        <dbReference type="Proteomes" id="UP000644147"/>
    </source>
</evidence>
<name>A0ABS1C6C2_9BACT</name>